<reference evidence="2 3" key="1">
    <citation type="journal article" date="2023" name="Sci. Data">
        <title>Genome assembly of the Korean intertidal mud-creeper Batillaria attramentaria.</title>
        <authorList>
            <person name="Patra A.K."/>
            <person name="Ho P.T."/>
            <person name="Jun S."/>
            <person name="Lee S.J."/>
            <person name="Kim Y."/>
            <person name="Won Y.J."/>
        </authorList>
    </citation>
    <scope>NUCLEOTIDE SEQUENCE [LARGE SCALE GENOMIC DNA]</scope>
    <source>
        <strain evidence="2">Wonlab-2016</strain>
    </source>
</reference>
<keyword evidence="3" id="KW-1185">Reference proteome</keyword>
<accession>A0ABD0KY36</accession>
<evidence type="ECO:0000256" key="1">
    <source>
        <dbReference type="SAM" id="MobiDB-lite"/>
    </source>
</evidence>
<dbReference type="EMBL" id="JACVVK020000107">
    <property type="protein sequence ID" value="KAK7492052.1"/>
    <property type="molecule type" value="Genomic_DNA"/>
</dbReference>
<evidence type="ECO:0000313" key="2">
    <source>
        <dbReference type="EMBL" id="KAK7492052.1"/>
    </source>
</evidence>
<name>A0ABD0KY36_9CAEN</name>
<gene>
    <name evidence="2" type="ORF">BaRGS_00016716</name>
</gene>
<protein>
    <submittedName>
        <fullName evidence="2">Uncharacterized protein</fullName>
    </submittedName>
</protein>
<dbReference type="AlphaFoldDB" id="A0ABD0KY36"/>
<comment type="caution">
    <text evidence="2">The sequence shown here is derived from an EMBL/GenBank/DDBJ whole genome shotgun (WGS) entry which is preliminary data.</text>
</comment>
<evidence type="ECO:0000313" key="3">
    <source>
        <dbReference type="Proteomes" id="UP001519460"/>
    </source>
</evidence>
<sequence length="89" mass="9187">MQIVLAKPTRRSRQPTSVPCAHAPSKQPAGLIESLTQALVTGSVAVAGQREKVVPCESSCLPVFQSTSGLGTLSTGQSVTTVSRHVSSV</sequence>
<organism evidence="2 3">
    <name type="scientific">Batillaria attramentaria</name>
    <dbReference type="NCBI Taxonomy" id="370345"/>
    <lineage>
        <taxon>Eukaryota</taxon>
        <taxon>Metazoa</taxon>
        <taxon>Spiralia</taxon>
        <taxon>Lophotrochozoa</taxon>
        <taxon>Mollusca</taxon>
        <taxon>Gastropoda</taxon>
        <taxon>Caenogastropoda</taxon>
        <taxon>Sorbeoconcha</taxon>
        <taxon>Cerithioidea</taxon>
        <taxon>Batillariidae</taxon>
        <taxon>Batillaria</taxon>
    </lineage>
</organism>
<proteinExistence type="predicted"/>
<feature type="region of interest" description="Disordered" evidence="1">
    <location>
        <begin position="1"/>
        <end position="25"/>
    </location>
</feature>
<dbReference type="Proteomes" id="UP001519460">
    <property type="component" value="Unassembled WGS sequence"/>
</dbReference>